<evidence type="ECO:0000313" key="3">
    <source>
        <dbReference type="Proteomes" id="UP000231279"/>
    </source>
</evidence>
<dbReference type="STRING" id="429701.A0A2G9GVI5"/>
<dbReference type="InterPro" id="IPR055411">
    <property type="entry name" value="LRR_FXL15/At3g58940/PEG3-like"/>
</dbReference>
<dbReference type="OrthoDB" id="1848700at2759"/>
<proteinExistence type="predicted"/>
<dbReference type="InterPro" id="IPR050232">
    <property type="entry name" value="FBL13/AtMIF1-like"/>
</dbReference>
<protein>
    <recommendedName>
        <fullName evidence="1">F-box domain-containing protein</fullName>
    </recommendedName>
</protein>
<comment type="caution">
    <text evidence="2">The sequence shown here is derived from an EMBL/GenBank/DDBJ whole genome shotgun (WGS) entry which is preliminary data.</text>
</comment>
<dbReference type="InterPro" id="IPR036047">
    <property type="entry name" value="F-box-like_dom_sf"/>
</dbReference>
<gene>
    <name evidence="2" type="ORF">CDL12_18124</name>
</gene>
<reference evidence="3" key="1">
    <citation type="journal article" date="2018" name="Gigascience">
        <title>Genome assembly of the Pink Ipe (Handroanthus impetiginosus, Bignoniaceae), a highly valued, ecologically keystone Neotropical timber forest tree.</title>
        <authorList>
            <person name="Silva-Junior O.B."/>
            <person name="Grattapaglia D."/>
            <person name="Novaes E."/>
            <person name="Collevatti R.G."/>
        </authorList>
    </citation>
    <scope>NUCLEOTIDE SEQUENCE [LARGE SCALE GENOMIC DNA]</scope>
    <source>
        <strain evidence="3">cv. UFG-1</strain>
    </source>
</reference>
<feature type="domain" description="F-box" evidence="1">
    <location>
        <begin position="19"/>
        <end position="55"/>
    </location>
</feature>
<dbReference type="EMBL" id="NKXS01003563">
    <property type="protein sequence ID" value="PIN09293.1"/>
    <property type="molecule type" value="Genomic_DNA"/>
</dbReference>
<dbReference type="PROSITE" id="PS50181">
    <property type="entry name" value="FBOX"/>
    <property type="match status" value="1"/>
</dbReference>
<evidence type="ECO:0000313" key="2">
    <source>
        <dbReference type="EMBL" id="PIN09293.1"/>
    </source>
</evidence>
<dbReference type="CDD" id="cd22160">
    <property type="entry name" value="F-box_AtFBL13-like"/>
    <property type="match status" value="1"/>
</dbReference>
<dbReference type="SUPFAM" id="SSF52047">
    <property type="entry name" value="RNI-like"/>
    <property type="match status" value="1"/>
</dbReference>
<dbReference type="Pfam" id="PF24758">
    <property type="entry name" value="LRR_At5g56370"/>
    <property type="match status" value="1"/>
</dbReference>
<accession>A0A2G9GVI5</accession>
<dbReference type="Gene3D" id="3.80.10.10">
    <property type="entry name" value="Ribonuclease Inhibitor"/>
    <property type="match status" value="1"/>
</dbReference>
<dbReference type="PANTHER" id="PTHR31900:SF27">
    <property type="entry name" value="FBD DOMAIN-CONTAINING PROTEIN"/>
    <property type="match status" value="1"/>
</dbReference>
<dbReference type="AlphaFoldDB" id="A0A2G9GVI5"/>
<organism evidence="2 3">
    <name type="scientific">Handroanthus impetiginosus</name>
    <dbReference type="NCBI Taxonomy" id="429701"/>
    <lineage>
        <taxon>Eukaryota</taxon>
        <taxon>Viridiplantae</taxon>
        <taxon>Streptophyta</taxon>
        <taxon>Embryophyta</taxon>
        <taxon>Tracheophyta</taxon>
        <taxon>Spermatophyta</taxon>
        <taxon>Magnoliopsida</taxon>
        <taxon>eudicotyledons</taxon>
        <taxon>Gunneridae</taxon>
        <taxon>Pentapetalae</taxon>
        <taxon>asterids</taxon>
        <taxon>lamiids</taxon>
        <taxon>Lamiales</taxon>
        <taxon>Bignoniaceae</taxon>
        <taxon>Crescentiina</taxon>
        <taxon>Tabebuia alliance</taxon>
        <taxon>Handroanthus</taxon>
    </lineage>
</organism>
<dbReference type="InterPro" id="IPR001810">
    <property type="entry name" value="F-box_dom"/>
</dbReference>
<dbReference type="Pfam" id="PF00646">
    <property type="entry name" value="F-box"/>
    <property type="match status" value="1"/>
</dbReference>
<dbReference type="InterPro" id="IPR053781">
    <property type="entry name" value="F-box_AtFBL13-like"/>
</dbReference>
<sequence length="433" mass="49799">MESRTKKKNQDNFEENHDLDRLSSLPDSILCLVLSYLDTKSVVRTSVLAKRYKLLWTLSPCLDFTLFEFNDPYSTPVFPHFKNSLAVSLESYVFHVLHSREHSNLTSFRLSLHKEVNAEFIETCVEYAAQHKVQHLKLRGFVKRNAVTLPEMLLTSSSLLSLHLHNATSYSIELPKSVNLPNLKVLCLKNFEFSDKNYNGELFSGCPNLETLVLSNLDVNFLELKNLEIRYWRSPWRCFDEHMINVNAPKLAFFKFQGHLARVNFKENLSCLEQACIDLCYPTACKLVNATERKQKASERFVGMLRCISNVKFVSLSSNTIEIIHAIPDLRASPPLIFENLRFLKFTTKNKYREKTMRTEAVVKMLSRVSNGVLILDGSKEPRLLPESSRVKSKRKDSVHIAIPANVMHYMLENAPSLEYLCIEIPKASSDQE</sequence>
<name>A0A2G9GVI5_9LAMI</name>
<dbReference type="PANTHER" id="PTHR31900">
    <property type="entry name" value="F-BOX/RNI SUPERFAMILY PROTEIN-RELATED"/>
    <property type="match status" value="1"/>
</dbReference>
<dbReference type="InterPro" id="IPR032675">
    <property type="entry name" value="LRR_dom_sf"/>
</dbReference>
<keyword evidence="3" id="KW-1185">Reference proteome</keyword>
<dbReference type="SUPFAM" id="SSF81383">
    <property type="entry name" value="F-box domain"/>
    <property type="match status" value="1"/>
</dbReference>
<evidence type="ECO:0000259" key="1">
    <source>
        <dbReference type="PROSITE" id="PS50181"/>
    </source>
</evidence>
<dbReference type="Gene3D" id="1.20.1280.50">
    <property type="match status" value="1"/>
</dbReference>
<dbReference type="Proteomes" id="UP000231279">
    <property type="component" value="Unassembled WGS sequence"/>
</dbReference>